<name>A0ABU9UEP5_9SPIR</name>
<evidence type="ECO:0000313" key="12">
    <source>
        <dbReference type="Proteomes" id="UP001466331"/>
    </source>
</evidence>
<dbReference type="InterPro" id="IPR013709">
    <property type="entry name" value="2-isopropylmalate_synth_dimer"/>
</dbReference>
<evidence type="ECO:0000256" key="8">
    <source>
        <dbReference type="NCBIfam" id="TIGR00977"/>
    </source>
</evidence>
<dbReference type="Pfam" id="PF00682">
    <property type="entry name" value="HMGL-like"/>
    <property type="match status" value="1"/>
</dbReference>
<dbReference type="Gene3D" id="1.10.238.260">
    <property type="match status" value="1"/>
</dbReference>
<dbReference type="PROSITE" id="PS50991">
    <property type="entry name" value="PYR_CT"/>
    <property type="match status" value="1"/>
</dbReference>
<dbReference type="SUPFAM" id="SSF110921">
    <property type="entry name" value="2-isopropylmalate synthase LeuA, allosteric (dimerisation) domain"/>
    <property type="match status" value="1"/>
</dbReference>
<dbReference type="InterPro" id="IPR002034">
    <property type="entry name" value="AIPM/Hcit_synth_CS"/>
</dbReference>
<dbReference type="SUPFAM" id="SSF51569">
    <property type="entry name" value="Aldolase"/>
    <property type="match status" value="1"/>
</dbReference>
<dbReference type="Pfam" id="PF22617">
    <property type="entry name" value="HCS_D2"/>
    <property type="match status" value="1"/>
</dbReference>
<dbReference type="NCBIfam" id="TIGR00977">
    <property type="entry name" value="citramal_synth"/>
    <property type="match status" value="1"/>
</dbReference>
<dbReference type="InterPro" id="IPR036230">
    <property type="entry name" value="LeuA_allosteric_dom_sf"/>
</dbReference>
<dbReference type="PANTHER" id="PTHR43538:SF1">
    <property type="entry name" value="(R)-CITRAMALATE SYNTHASE"/>
    <property type="match status" value="1"/>
</dbReference>
<accession>A0ABU9UEP5</accession>
<dbReference type="Gene3D" id="3.20.20.70">
    <property type="entry name" value="Aldolase class I"/>
    <property type="match status" value="1"/>
</dbReference>
<dbReference type="EMBL" id="JBCHKQ010000004">
    <property type="protein sequence ID" value="MEM5948632.1"/>
    <property type="molecule type" value="Genomic_DNA"/>
</dbReference>
<organism evidence="11 12">
    <name type="scientific">Rarispira pelagica</name>
    <dbReference type="NCBI Taxonomy" id="3141764"/>
    <lineage>
        <taxon>Bacteria</taxon>
        <taxon>Pseudomonadati</taxon>
        <taxon>Spirochaetota</taxon>
        <taxon>Spirochaetia</taxon>
        <taxon>Winmispirales</taxon>
        <taxon>Winmispiraceae</taxon>
        <taxon>Rarispira</taxon>
    </lineage>
</organism>
<evidence type="ECO:0000256" key="6">
    <source>
        <dbReference type="ARBA" id="ARBA00023304"/>
    </source>
</evidence>
<evidence type="ECO:0000313" key="11">
    <source>
        <dbReference type="EMBL" id="MEM5948632.1"/>
    </source>
</evidence>
<protein>
    <recommendedName>
        <fullName evidence="8">Citramalate synthase</fullName>
        <ecNumber evidence="8">2.3.3.21</ecNumber>
    </recommendedName>
</protein>
<dbReference type="InterPro" id="IPR054691">
    <property type="entry name" value="LeuA/HCS_post-cat"/>
</dbReference>
<keyword evidence="4" id="KW-0412">Isoleucine biosynthesis</keyword>
<dbReference type="InterPro" id="IPR005675">
    <property type="entry name" value="Citramal_synthase"/>
</dbReference>
<dbReference type="Pfam" id="PF08502">
    <property type="entry name" value="LeuA_dimer"/>
    <property type="match status" value="1"/>
</dbReference>
<evidence type="ECO:0000256" key="4">
    <source>
        <dbReference type="ARBA" id="ARBA00022624"/>
    </source>
</evidence>
<dbReference type="Gene3D" id="3.30.160.270">
    <property type="match status" value="1"/>
</dbReference>
<dbReference type="SMART" id="SM00917">
    <property type="entry name" value="LeuA_dimer"/>
    <property type="match status" value="1"/>
</dbReference>
<dbReference type="InterPro" id="IPR013785">
    <property type="entry name" value="Aldolase_TIM"/>
</dbReference>
<keyword evidence="5 9" id="KW-0808">Transferase</keyword>
<dbReference type="Proteomes" id="UP001466331">
    <property type="component" value="Unassembled WGS sequence"/>
</dbReference>
<comment type="catalytic activity">
    <reaction evidence="7">
        <text>pyruvate + acetyl-CoA + H2O = (3R)-citramalate + CoA + H(+)</text>
        <dbReference type="Rhea" id="RHEA:19045"/>
        <dbReference type="ChEBI" id="CHEBI:15361"/>
        <dbReference type="ChEBI" id="CHEBI:15377"/>
        <dbReference type="ChEBI" id="CHEBI:15378"/>
        <dbReference type="ChEBI" id="CHEBI:30934"/>
        <dbReference type="ChEBI" id="CHEBI:57287"/>
        <dbReference type="ChEBI" id="CHEBI:57288"/>
        <dbReference type="EC" id="2.3.3.21"/>
    </reaction>
</comment>
<dbReference type="RefSeq" id="WP_420070082.1">
    <property type="nucleotide sequence ID" value="NZ_JBCHKQ010000004.1"/>
</dbReference>
<evidence type="ECO:0000256" key="5">
    <source>
        <dbReference type="ARBA" id="ARBA00022679"/>
    </source>
</evidence>
<dbReference type="PROSITE" id="PS00815">
    <property type="entry name" value="AIPM_HOMOCIT_SYNTH_1"/>
    <property type="match status" value="1"/>
</dbReference>
<dbReference type="PROSITE" id="PS00816">
    <property type="entry name" value="AIPM_HOMOCIT_SYNTH_2"/>
    <property type="match status" value="1"/>
</dbReference>
<comment type="caution">
    <text evidence="11">The sequence shown here is derived from an EMBL/GenBank/DDBJ whole genome shotgun (WGS) entry which is preliminary data.</text>
</comment>
<evidence type="ECO:0000256" key="7">
    <source>
        <dbReference type="ARBA" id="ARBA00048263"/>
    </source>
</evidence>
<evidence type="ECO:0000256" key="2">
    <source>
        <dbReference type="ARBA" id="ARBA00006154"/>
    </source>
</evidence>
<comment type="pathway">
    <text evidence="1">Amino-acid biosynthesis; L-isoleucine biosynthesis; 2-oxobutanoate from pyruvate: step 1/3.</text>
</comment>
<keyword evidence="3" id="KW-0028">Amino-acid biosynthesis</keyword>
<comment type="similarity">
    <text evidence="2 9">Belongs to the alpha-IPM synthase/homocitrate synthase family.</text>
</comment>
<evidence type="ECO:0000259" key="10">
    <source>
        <dbReference type="PROSITE" id="PS50991"/>
    </source>
</evidence>
<feature type="domain" description="Pyruvate carboxyltransferase" evidence="10">
    <location>
        <begin position="5"/>
        <end position="270"/>
    </location>
</feature>
<evidence type="ECO:0000256" key="3">
    <source>
        <dbReference type="ARBA" id="ARBA00022605"/>
    </source>
</evidence>
<sequence length="524" mass="58154">MAKHIVIYDTTLRDGMQGIEINYTLEDKILIAKKLDELGVDYIEGGFPLSNEKEAEFFKRIKKEKLTTAKVVAFGSTRKPGKKATGDAHIEALLDAQTEAVIVVGKSWIKHVTDVLRTSPEENLEMIYDSISYLKSEGREVFFDPEHFFDGYKDDPDYAVKTLQAATEAGASCLVLCDTNGGTLPHEVSEIIGALPKEKLAPIGGHFHNDTGNAVANSLMAVLAGATHIQGTINGWGERCGNANLCSIMPNLMYKMGYKLTCGDRIKTLTSVSRFVAEKANIIPDKRQPYVGEAAFSHKAGQHVDVLIKAEELMEHMDASLVGNKRRIILSELAGKSTLVKKLSKYGEFTKDSPEVAKLTELLKEKENEGFEYEAAEASFELLILQVLGLYKPLFSLENYHLESFKTGRADSKTLGKLFLTVEDTEVMGASVCIGPVETLDAALRDALGEKYPFIKEISLIDYRVRVLNPEDATAAKVRVFISSRNHVGETWDTVGVHKNIIEASWQALVDSYEYYYNTYVINR</sequence>
<reference evidence="11 12" key="1">
    <citation type="submission" date="2024-03" db="EMBL/GenBank/DDBJ databases">
        <title>Ignisphaera cupida sp. nov., a hyperthermophilic hydrolytic archaeon from a hot spring of Kamchatka, and proposal of Ignisphaeraceae fam. nov.</title>
        <authorList>
            <person name="Podosokorskaya O.A."/>
            <person name="Elcheninov A.G."/>
            <person name="Maltseva A.I."/>
            <person name="Zayulina K.S."/>
            <person name="Novikov A."/>
            <person name="Merkel A.Y."/>
        </authorList>
    </citation>
    <scope>NUCLEOTIDE SEQUENCE [LARGE SCALE GENOMIC DNA]</scope>
    <source>
        <strain evidence="11 12">38H-sp</strain>
    </source>
</reference>
<dbReference type="CDD" id="cd07941">
    <property type="entry name" value="DRE_TIM_LeuA3"/>
    <property type="match status" value="1"/>
</dbReference>
<keyword evidence="6" id="KW-0100">Branched-chain amino acid biosynthesis</keyword>
<gene>
    <name evidence="11" type="primary">cimA</name>
    <name evidence="11" type="ORF">WKV44_08760</name>
</gene>
<dbReference type="PANTHER" id="PTHR43538">
    <property type="entry name" value="ALPHA-IPM SYNTHASE/HOMOCITRATE SYNTHASE"/>
    <property type="match status" value="1"/>
</dbReference>
<keyword evidence="12" id="KW-1185">Reference proteome</keyword>
<dbReference type="InterPro" id="IPR000891">
    <property type="entry name" value="PYR_CT"/>
</dbReference>
<proteinExistence type="inferred from homology"/>
<evidence type="ECO:0000256" key="1">
    <source>
        <dbReference type="ARBA" id="ARBA00004743"/>
    </source>
</evidence>
<dbReference type="EC" id="2.3.3.21" evidence="8"/>
<evidence type="ECO:0000256" key="9">
    <source>
        <dbReference type="RuleBase" id="RU003523"/>
    </source>
</evidence>